<reference evidence="1 2" key="1">
    <citation type="submission" date="2017-11" db="EMBL/GenBank/DDBJ databases">
        <authorList>
            <person name="Han C.G."/>
        </authorList>
    </citation>
    <scope>NUCLEOTIDE SEQUENCE [LARGE SCALE GENOMIC DNA]</scope>
    <source>
        <strain evidence="1 2">A8</strain>
    </source>
</reference>
<gene>
    <name evidence="1" type="ORF">CWN47_35010</name>
</gene>
<protein>
    <submittedName>
        <fullName evidence="1">Uncharacterized protein</fullName>
    </submittedName>
</protein>
<dbReference type="EMBL" id="PIDP01002218">
    <property type="protein sequence ID" value="PLM81794.1"/>
    <property type="molecule type" value="Genomic_DNA"/>
</dbReference>
<organism evidence="1 2">
    <name type="scientific">Klebsiella variicola</name>
    <dbReference type="NCBI Taxonomy" id="244366"/>
    <lineage>
        <taxon>Bacteria</taxon>
        <taxon>Pseudomonadati</taxon>
        <taxon>Pseudomonadota</taxon>
        <taxon>Gammaproteobacteria</taxon>
        <taxon>Enterobacterales</taxon>
        <taxon>Enterobacteriaceae</taxon>
        <taxon>Klebsiella/Raoultella group</taxon>
        <taxon>Klebsiella</taxon>
        <taxon>Klebsiella pneumoniae complex</taxon>
    </lineage>
</organism>
<dbReference type="Proteomes" id="UP000234412">
    <property type="component" value="Unassembled WGS sequence"/>
</dbReference>
<proteinExistence type="predicted"/>
<evidence type="ECO:0000313" key="1">
    <source>
        <dbReference type="EMBL" id="PLM81794.1"/>
    </source>
</evidence>
<comment type="caution">
    <text evidence="1">The sequence shown here is derived from an EMBL/GenBank/DDBJ whole genome shotgun (WGS) entry which is preliminary data.</text>
</comment>
<evidence type="ECO:0000313" key="2">
    <source>
        <dbReference type="Proteomes" id="UP000234412"/>
    </source>
</evidence>
<accession>A0A2N4YPZ8</accession>
<reference evidence="1 2" key="2">
    <citation type="submission" date="2018-01" db="EMBL/GenBank/DDBJ databases">
        <title>Genomic study of Klebsiella pneumoniae.</title>
        <authorList>
            <person name="Yang Y."/>
            <person name="Bicalho R."/>
        </authorList>
    </citation>
    <scope>NUCLEOTIDE SEQUENCE [LARGE SCALE GENOMIC DNA]</scope>
    <source>
        <strain evidence="1 2">A8</strain>
    </source>
</reference>
<name>A0A2N4YPZ8_KLEVA</name>
<sequence>MLAVVPCQWRRIIGSNSEVTRGNSKKLFVRSIFHHNASFTRYLRAICAISRANRDTCCQSV</sequence>
<dbReference type="AlphaFoldDB" id="A0A2N4YPZ8"/>